<dbReference type="Proteomes" id="UP000001444">
    <property type="component" value="Chromosome"/>
</dbReference>
<evidence type="ECO:0000256" key="1">
    <source>
        <dbReference type="SAM" id="MobiDB-lite"/>
    </source>
</evidence>
<keyword evidence="2" id="KW-0472">Membrane</keyword>
<evidence type="ECO:0000313" key="4">
    <source>
        <dbReference type="Proteomes" id="UP000001444"/>
    </source>
</evidence>
<dbReference type="STRING" id="680198.SCAB_60421"/>
<feature type="transmembrane region" description="Helical" evidence="2">
    <location>
        <begin position="90"/>
        <end position="108"/>
    </location>
</feature>
<feature type="region of interest" description="Disordered" evidence="1">
    <location>
        <begin position="147"/>
        <end position="273"/>
    </location>
</feature>
<dbReference type="HOGENOM" id="CLU_986685_0_0_11"/>
<sequence>MAMVIFASALGVIIITEGLFLRRLLGDIAELRRQITGIDRQMRAQRAHVTALRQLLAEPDDEPPREAAVSGSPGPLPPPRPDPVRRKKHLGLHLGGSLALVAAAGAAAREALHTHRGQLASAITGAAVTSTTVTALAITPWVDTADHVGPQPPVPAVSPSRSALWFPPPPADHEASTPPISPASADPPPGGSSAGPDSTAEPDADGITLLEPTQESSTSPITVPAPGGTASGSPGLVEEEPTASPAASGPSESPPPTPSPDPGSCLIGLTPPDEEVCLLSQG</sequence>
<feature type="region of interest" description="Disordered" evidence="1">
    <location>
        <begin position="57"/>
        <end position="86"/>
    </location>
</feature>
<dbReference type="KEGG" id="scb:SCAB_60421"/>
<feature type="compositionally biased region" description="Pro residues" evidence="1">
    <location>
        <begin position="252"/>
        <end position="261"/>
    </location>
</feature>
<dbReference type="AlphaFoldDB" id="C9Z8X2"/>
<gene>
    <name evidence="3" type="ordered locus">SCAB_60421</name>
</gene>
<protein>
    <submittedName>
        <fullName evidence="3">Putative membrane protein</fullName>
    </submittedName>
</protein>
<keyword evidence="4" id="KW-1185">Reference proteome</keyword>
<keyword evidence="2" id="KW-1133">Transmembrane helix</keyword>
<organism evidence="3 4">
    <name type="scientific">Streptomyces scabiei (strain 87.22)</name>
    <dbReference type="NCBI Taxonomy" id="680198"/>
    <lineage>
        <taxon>Bacteria</taxon>
        <taxon>Bacillati</taxon>
        <taxon>Actinomycetota</taxon>
        <taxon>Actinomycetes</taxon>
        <taxon>Kitasatosporales</taxon>
        <taxon>Streptomycetaceae</taxon>
        <taxon>Streptomyces</taxon>
    </lineage>
</organism>
<feature type="transmembrane region" description="Helical" evidence="2">
    <location>
        <begin position="6"/>
        <end position="25"/>
    </location>
</feature>
<proteinExistence type="predicted"/>
<feature type="compositionally biased region" description="Low complexity" evidence="1">
    <location>
        <begin position="242"/>
        <end position="251"/>
    </location>
</feature>
<feature type="compositionally biased region" description="Polar residues" evidence="1">
    <location>
        <begin position="211"/>
        <end position="221"/>
    </location>
</feature>
<reference evidence="3 4" key="1">
    <citation type="journal article" date="2010" name="Mol. Plant Microbe Interact.">
        <title>Streptomyces scabies 87-22 contains a coronafacic acid-like biosynthetic cluster that contributes to plant-microbe interactions.</title>
        <authorList>
            <person name="Bignell D.R."/>
            <person name="Seipke R.F."/>
            <person name="Huguet-Tapia J.C."/>
            <person name="Chambers A.H."/>
            <person name="Parry R.J."/>
            <person name="Loria R."/>
        </authorList>
    </citation>
    <scope>NUCLEOTIDE SEQUENCE [LARGE SCALE GENOMIC DNA]</scope>
    <source>
        <strain evidence="3 4">87.22</strain>
    </source>
</reference>
<evidence type="ECO:0000313" key="3">
    <source>
        <dbReference type="EMBL" id="CBG73061.1"/>
    </source>
</evidence>
<feature type="compositionally biased region" description="Low complexity" evidence="1">
    <location>
        <begin position="224"/>
        <end position="235"/>
    </location>
</feature>
<dbReference type="EMBL" id="FN554889">
    <property type="protein sequence ID" value="CBG73061.1"/>
    <property type="molecule type" value="Genomic_DNA"/>
</dbReference>
<name>C9Z8X2_STRSW</name>
<feature type="compositionally biased region" description="Pro residues" evidence="1">
    <location>
        <begin position="179"/>
        <end position="190"/>
    </location>
</feature>
<keyword evidence="2" id="KW-0812">Transmembrane</keyword>
<accession>C9Z8X2</accession>
<evidence type="ECO:0000256" key="2">
    <source>
        <dbReference type="SAM" id="Phobius"/>
    </source>
</evidence>